<comment type="caution">
    <text evidence="1">The sequence shown here is derived from an EMBL/GenBank/DDBJ whole genome shotgun (WGS) entry which is preliminary data.</text>
</comment>
<dbReference type="STRING" id="797516.HMPREF9104_01113"/>
<proteinExistence type="predicted"/>
<accession>H1LET7</accession>
<reference evidence="1 2" key="1">
    <citation type="submission" date="2011-09" db="EMBL/GenBank/DDBJ databases">
        <authorList>
            <person name="Weinstock G."/>
            <person name="Sodergren E."/>
            <person name="Clifton S."/>
            <person name="Fulton L."/>
            <person name="Fulton B."/>
            <person name="Courtney L."/>
            <person name="Fronick C."/>
            <person name="Harrison M."/>
            <person name="Strong C."/>
            <person name="Farmer C."/>
            <person name="Delahaunty K."/>
            <person name="Markovic C."/>
            <person name="Hall O."/>
            <person name="Minx P."/>
            <person name="Tomlinson C."/>
            <person name="Mitreva M."/>
            <person name="Hou S."/>
            <person name="Chen J."/>
            <person name="Wollam A."/>
            <person name="Pepin K.H."/>
            <person name="Johnson M."/>
            <person name="Bhonagiri V."/>
            <person name="Zhang X."/>
            <person name="Suruliraj S."/>
            <person name="Warren W."/>
            <person name="Chinwalla A."/>
            <person name="Mardis E.R."/>
            <person name="Wilson R.K."/>
        </authorList>
    </citation>
    <scope>NUCLEOTIDE SEQUENCE [LARGE SCALE GENOMIC DNA]</scope>
    <source>
        <strain evidence="1 2">F0435</strain>
    </source>
</reference>
<dbReference type="Proteomes" id="UP000005025">
    <property type="component" value="Unassembled WGS sequence"/>
</dbReference>
<organism evidence="1 2">
    <name type="scientific">Lentilactobacillus kisonensis F0435</name>
    <dbReference type="NCBI Taxonomy" id="797516"/>
    <lineage>
        <taxon>Bacteria</taxon>
        <taxon>Bacillati</taxon>
        <taxon>Bacillota</taxon>
        <taxon>Bacilli</taxon>
        <taxon>Lactobacillales</taxon>
        <taxon>Lactobacillaceae</taxon>
        <taxon>Lentilactobacillus</taxon>
    </lineage>
</organism>
<dbReference type="Pfam" id="PF10704">
    <property type="entry name" value="DUF2508"/>
    <property type="match status" value="1"/>
</dbReference>
<gene>
    <name evidence="1" type="ORF">HMPREF9104_01113</name>
</gene>
<dbReference type="HOGENOM" id="CLU_187598_0_1_9"/>
<dbReference type="EMBL" id="AGRJ01000109">
    <property type="protein sequence ID" value="EHO52292.1"/>
    <property type="molecule type" value="Genomic_DNA"/>
</dbReference>
<protein>
    <submittedName>
        <fullName evidence="1">Uncharacterized protein</fullName>
    </submittedName>
</protein>
<evidence type="ECO:0000313" key="1">
    <source>
        <dbReference type="EMBL" id="EHO52292.1"/>
    </source>
</evidence>
<evidence type="ECO:0000313" key="2">
    <source>
        <dbReference type="Proteomes" id="UP000005025"/>
    </source>
</evidence>
<sequence>MFFNRWKHRNVKAEYDERLLALINNLKEEWDHAAQTQNAVADSDIEIWNRKRLWHAKNIFSYIKKLGFEKLRMTKFNHPSLAMIVMNSNS</sequence>
<dbReference type="InterPro" id="IPR019644">
    <property type="entry name" value="DUF2508"/>
</dbReference>
<name>H1LET7_9LACO</name>
<dbReference type="AlphaFoldDB" id="H1LET7"/>